<sequence>MESAEHINQDQPADWKNKVSNHAQIGGIETSILDNGAGRGTRIAWINTGAGLRFKVVIDRAMDIAEAFYNQHSLAWLSHGGITYPQPFSDKGIDWLRTFGGGLLTTCGLTHVGGPESDKFGDRGLHGLISNSPAEIVSIIQPDVRAGKLEMSITGIIRETKPFGPSLELRRTISATLGQPGLRIHDEVTNKGNTPSPHMLLYHFNFGWPLADDGTDILWRGKWHPRHGEENARIFKEGNNFKKCPAPLDDHLGSGEEVALIDIEADIFGDSVCGLYNAKIGLAVGLKFKKEQLPWMANWQHWGKGEYVTGLEPSTHPLSGQAKAREDKTLIFIAPEETKVYDLELNVMTEKEAIDEFVLNVNVA</sequence>
<comment type="cofactor">
    <cofactor evidence="1">
        <name>Ca(2+)</name>
        <dbReference type="ChEBI" id="CHEBI:29108"/>
    </cofactor>
</comment>
<keyword evidence="5" id="KW-1185">Reference proteome</keyword>
<organism evidence="4 5">
    <name type="scientific">Dyadobacter chenwenxiniae</name>
    <dbReference type="NCBI Taxonomy" id="2906456"/>
    <lineage>
        <taxon>Bacteria</taxon>
        <taxon>Pseudomonadati</taxon>
        <taxon>Bacteroidota</taxon>
        <taxon>Cytophagia</taxon>
        <taxon>Cytophagales</taxon>
        <taxon>Spirosomataceae</taxon>
        <taxon>Dyadobacter</taxon>
    </lineage>
</organism>
<accession>A0A9X1TF58</accession>
<dbReference type="AlphaFoldDB" id="A0A9X1TF58"/>
<dbReference type="EMBL" id="JAJTTC010000006">
    <property type="protein sequence ID" value="MCF0063941.1"/>
    <property type="molecule type" value="Genomic_DNA"/>
</dbReference>
<proteinExistence type="predicted"/>
<evidence type="ECO:0000313" key="4">
    <source>
        <dbReference type="EMBL" id="MCF0063941.1"/>
    </source>
</evidence>
<dbReference type="CDD" id="cd09023">
    <property type="entry name" value="Aldose_epim_Ec_c4013"/>
    <property type="match status" value="1"/>
</dbReference>
<dbReference type="InterPro" id="IPR027839">
    <property type="entry name" value="DUF4432"/>
</dbReference>
<dbReference type="Gene3D" id="2.70.98.10">
    <property type="match status" value="1"/>
</dbReference>
<dbReference type="InterPro" id="IPR014718">
    <property type="entry name" value="GH-type_carb-bd"/>
</dbReference>
<reference evidence="4" key="1">
    <citation type="submission" date="2021-12" db="EMBL/GenBank/DDBJ databases">
        <title>Novel species in genus Dyadobacter.</title>
        <authorList>
            <person name="Ma C."/>
        </authorList>
    </citation>
    <scope>NUCLEOTIDE SEQUENCE</scope>
    <source>
        <strain evidence="4">LJ419</strain>
    </source>
</reference>
<gene>
    <name evidence="4" type="ORF">LXM26_20665</name>
</gene>
<evidence type="ECO:0000313" key="5">
    <source>
        <dbReference type="Proteomes" id="UP001139000"/>
    </source>
</evidence>
<comment type="caution">
    <text evidence="4">The sequence shown here is derived from an EMBL/GenBank/DDBJ whole genome shotgun (WGS) entry which is preliminary data.</text>
</comment>
<evidence type="ECO:0000256" key="3">
    <source>
        <dbReference type="ARBA" id="ARBA00022837"/>
    </source>
</evidence>
<dbReference type="RefSeq" id="WP_234656840.1">
    <property type="nucleotide sequence ID" value="NZ_CP094997.1"/>
</dbReference>
<dbReference type="GO" id="GO:0030246">
    <property type="term" value="F:carbohydrate binding"/>
    <property type="evidence" value="ECO:0007669"/>
    <property type="project" value="InterPro"/>
</dbReference>
<protein>
    <submittedName>
        <fullName evidence="4">Aldose 1-epimerase family protein</fullName>
    </submittedName>
</protein>
<dbReference type="Pfam" id="PF14486">
    <property type="entry name" value="DUF4432"/>
    <property type="match status" value="1"/>
</dbReference>
<keyword evidence="3" id="KW-0106">Calcium</keyword>
<evidence type="ECO:0000256" key="1">
    <source>
        <dbReference type="ARBA" id="ARBA00001913"/>
    </source>
</evidence>
<dbReference type="Proteomes" id="UP001139000">
    <property type="component" value="Unassembled WGS sequence"/>
</dbReference>
<comment type="subunit">
    <text evidence="2">Monomer.</text>
</comment>
<name>A0A9X1TF58_9BACT</name>
<evidence type="ECO:0000256" key="2">
    <source>
        <dbReference type="ARBA" id="ARBA00011245"/>
    </source>
</evidence>